<proteinExistence type="predicted"/>
<dbReference type="STRING" id="1563681.BFP71_13925"/>
<sequence>MKVKVNVKKGFKLISAILLIVCIACSEVIDLGGDPSSQFVLVYGRITDGTAGNEISLSLTSDRSDGAQQPISGATISLMSDNGFLGRYFEKVDSPGDYRLSYSDSAREGSAYHVVIDLPSGEQIVSEPAIMPGLAAKDSLSLKFELIDFFIGEQGFRQANRAAQLFVETKILEPNNDFYLKWNILESYIALETPQCCGTPPPPCYIGNDISGQEIKIFNGRDLTADVIPSKLFKTTKIDGRFAFIYYYSVIQTTLDEQAYNYWAQLQEIADLSGFIFDKTVANIQGNLYYPDNPKKQVFGYFEVARSDTTRISASSDEFSFFLRQPCPAAPESSAPECTACLLIENSSHHRPYYY</sequence>
<gene>
    <name evidence="2" type="ORF">BFP71_13925</name>
</gene>
<keyword evidence="1" id="KW-0732">Signal</keyword>
<dbReference type="RefSeq" id="WP_069836064.1">
    <property type="nucleotide sequence ID" value="NZ_MDGQ01000005.1"/>
</dbReference>
<organism evidence="2 3">
    <name type="scientific">Roseivirga misakiensis</name>
    <dbReference type="NCBI Taxonomy" id="1563681"/>
    <lineage>
        <taxon>Bacteria</taxon>
        <taxon>Pseudomonadati</taxon>
        <taxon>Bacteroidota</taxon>
        <taxon>Cytophagia</taxon>
        <taxon>Cytophagales</taxon>
        <taxon>Roseivirgaceae</taxon>
        <taxon>Roseivirga</taxon>
    </lineage>
</organism>
<protein>
    <recommendedName>
        <fullName evidence="4">DUF4249 domain-containing protein</fullName>
    </recommendedName>
</protein>
<dbReference type="AlphaFoldDB" id="A0A1E5SZM7"/>
<feature type="chain" id="PRO_5009185822" description="DUF4249 domain-containing protein" evidence="1">
    <location>
        <begin position="27"/>
        <end position="355"/>
    </location>
</feature>
<dbReference type="InterPro" id="IPR025345">
    <property type="entry name" value="DUF4249"/>
</dbReference>
<keyword evidence="3" id="KW-1185">Reference proteome</keyword>
<dbReference type="Pfam" id="PF14054">
    <property type="entry name" value="DUF4249"/>
    <property type="match status" value="1"/>
</dbReference>
<reference evidence="2 3" key="1">
    <citation type="submission" date="2016-08" db="EMBL/GenBank/DDBJ databases">
        <title>Draft genome of Fabibacter sp. strain SK-8.</title>
        <authorList>
            <person name="Wong S.-K."/>
            <person name="Hamasaki K."/>
            <person name="Yoshizawa S."/>
        </authorList>
    </citation>
    <scope>NUCLEOTIDE SEQUENCE [LARGE SCALE GENOMIC DNA]</scope>
    <source>
        <strain evidence="2 3">SK-8</strain>
    </source>
</reference>
<evidence type="ECO:0000256" key="1">
    <source>
        <dbReference type="SAM" id="SignalP"/>
    </source>
</evidence>
<dbReference type="Proteomes" id="UP000095552">
    <property type="component" value="Unassembled WGS sequence"/>
</dbReference>
<accession>A0A1E5SZM7</accession>
<name>A0A1E5SZM7_9BACT</name>
<evidence type="ECO:0000313" key="2">
    <source>
        <dbReference type="EMBL" id="OEK04559.1"/>
    </source>
</evidence>
<comment type="caution">
    <text evidence="2">The sequence shown here is derived from an EMBL/GenBank/DDBJ whole genome shotgun (WGS) entry which is preliminary data.</text>
</comment>
<evidence type="ECO:0000313" key="3">
    <source>
        <dbReference type="Proteomes" id="UP000095552"/>
    </source>
</evidence>
<dbReference type="OrthoDB" id="922982at2"/>
<dbReference type="EMBL" id="MDGQ01000005">
    <property type="protein sequence ID" value="OEK04559.1"/>
    <property type="molecule type" value="Genomic_DNA"/>
</dbReference>
<feature type="signal peptide" evidence="1">
    <location>
        <begin position="1"/>
        <end position="26"/>
    </location>
</feature>
<evidence type="ECO:0008006" key="4">
    <source>
        <dbReference type="Google" id="ProtNLM"/>
    </source>
</evidence>